<dbReference type="GeneID" id="93001904"/>
<keyword evidence="2" id="KW-0449">Lipoprotein</keyword>
<proteinExistence type="predicted"/>
<dbReference type="InterPro" id="IPR009229">
    <property type="entry name" value="AgrD"/>
</dbReference>
<name>A0A0H2YRC4_CLOP1</name>
<organism evidence="2 3">
    <name type="scientific">Clostridium perfringens (strain ATCC 13124 / DSM 756 / JCM 1290 / NCIMB 6125 / NCTC 8237 / Type A)</name>
    <dbReference type="NCBI Taxonomy" id="195103"/>
    <lineage>
        <taxon>Bacteria</taxon>
        <taxon>Bacillati</taxon>
        <taxon>Bacillota</taxon>
        <taxon>Clostridia</taxon>
        <taxon>Eubacteriales</taxon>
        <taxon>Clostridiaceae</taxon>
        <taxon>Clostridium</taxon>
    </lineage>
</organism>
<keyword evidence="3" id="KW-1185">Reference proteome</keyword>
<dbReference type="RefSeq" id="WP_003449588.1">
    <property type="nucleotide sequence ID" value="NC_008261.1"/>
</dbReference>
<dbReference type="EMBL" id="CP000246">
    <property type="protein sequence ID" value="ABG83535.1"/>
    <property type="molecule type" value="Genomic_DNA"/>
</dbReference>
<dbReference type="Proteomes" id="UP000001823">
    <property type="component" value="Chromosome"/>
</dbReference>
<evidence type="ECO:0000313" key="3">
    <source>
        <dbReference type="Proteomes" id="UP000001823"/>
    </source>
</evidence>
<dbReference type="STRING" id="195103.CPF_1812"/>
<dbReference type="HOGENOM" id="CLU_217513_0_0_9"/>
<dbReference type="KEGG" id="cpf:CPF_1812"/>
<reference evidence="2 3" key="1">
    <citation type="journal article" date="2006" name="Genome Res.">
        <title>Skewed genomic variability in strains of the toxigenic bacterial pathogen, Clostridium perfringens.</title>
        <authorList>
            <person name="Myers G.S."/>
            <person name="Rasko D.A."/>
            <person name="Cheung J.K."/>
            <person name="Ravel J."/>
            <person name="Seshadri R."/>
            <person name="Deboy R.T."/>
            <person name="Ren Q."/>
            <person name="Varga J."/>
            <person name="Awad M.M."/>
            <person name="Brinkac L.M."/>
            <person name="Daugherty S.C."/>
            <person name="Haft D.H."/>
            <person name="Dodson R.J."/>
            <person name="Madupu R."/>
            <person name="Nelson W.C."/>
            <person name="Rosovitz M.J."/>
            <person name="Sullivan S.A."/>
            <person name="Khouri H."/>
            <person name="Dimitrov G.I."/>
            <person name="Watkins K.L."/>
            <person name="Mulligan S."/>
            <person name="Benton J."/>
            <person name="Radune D."/>
            <person name="Fisher D.J."/>
            <person name="Atkins H.S."/>
            <person name="Hiscox T."/>
            <person name="Jost B.H."/>
            <person name="Billington S.J."/>
            <person name="Songer J.G."/>
            <person name="McClane B.A."/>
            <person name="Titball R.W."/>
            <person name="Rood J.I."/>
            <person name="Melville S.B."/>
            <person name="Paulsen I.T."/>
        </authorList>
    </citation>
    <scope>NUCLEOTIDE SEQUENCE [LARGE SCALE GENOMIC DNA]</scope>
    <source>
        <strain evidence="3">ATCC 13124 / DSM 756 / JCM 1290 / NCIMB 6125 / NCTC 8237 / S 107 / Type A</strain>
    </source>
</reference>
<sequence>MKKLNKNLLTLFAALTTVVATTVATSACLWFTHQPEEPKSLRDE</sequence>
<evidence type="ECO:0000256" key="1">
    <source>
        <dbReference type="SAM" id="SignalP"/>
    </source>
</evidence>
<evidence type="ECO:0000313" key="2">
    <source>
        <dbReference type="EMBL" id="ABG83535.1"/>
    </source>
</evidence>
<dbReference type="PROSITE" id="PS51257">
    <property type="entry name" value="PROKAR_LIPOPROTEIN"/>
    <property type="match status" value="1"/>
</dbReference>
<accession>A0A0H2YRC4</accession>
<gene>
    <name evidence="2" type="ordered locus">CPF_1812</name>
</gene>
<dbReference type="NCBIfam" id="TIGR04223">
    <property type="entry name" value="quorum_AgrD"/>
    <property type="match status" value="1"/>
</dbReference>
<feature type="signal peptide" evidence="1">
    <location>
        <begin position="1"/>
        <end position="20"/>
    </location>
</feature>
<protein>
    <submittedName>
        <fullName evidence="2">Lipoprotein</fullName>
    </submittedName>
</protein>
<dbReference type="AlphaFoldDB" id="A0A0H2YRC4"/>
<keyword evidence="1" id="KW-0732">Signal</keyword>
<dbReference type="PaxDb" id="195103-CPF_1812"/>
<feature type="chain" id="PRO_5038684155" evidence="1">
    <location>
        <begin position="21"/>
        <end position="44"/>
    </location>
</feature>